<comment type="caution">
    <text evidence="4">The sequence shown here is derived from an EMBL/GenBank/DDBJ whole genome shotgun (WGS) entry which is preliminary data.</text>
</comment>
<dbReference type="PRINTS" id="PR00888">
    <property type="entry name" value="SM22CALPONIN"/>
</dbReference>
<proteinExistence type="predicted"/>
<sequence length="301" mass="32432">MIEAMSDLLRDPARSSLVWLLAQPTKHERALLMLYASRAPTARPSEPMPARVLVHGTLHLFLSHAVGLKALDNNGKSDPYVKFSLAGKEVKSKVISKNLNPRWGEVFTFKGVLKDFIAAPLQLRCKDKDTFSSDKLGDASIDLGGLARTDVVELQARLSTQGTIYLRAAWQADGKPSPPGSLTADVPAASSPPSSAPSTPIAAATYWVATVTSCVPPQMVGETAPDESALHAWLRSGERLCQLVNVLRPGSVGRIAKSEMPFKQMENIDAYLRACLQLGVPQQDLFTTPDLFNAKSMGAVG</sequence>
<reference evidence="5" key="1">
    <citation type="journal article" date="2015" name="PLoS Genet.">
        <title>Genome Sequence and Transcriptome Analyses of Chrysochromulina tobin: Metabolic Tools for Enhanced Algal Fitness in the Prominent Order Prymnesiales (Haptophyceae).</title>
        <authorList>
            <person name="Hovde B.T."/>
            <person name="Deodato C.R."/>
            <person name="Hunsperger H.M."/>
            <person name="Ryken S.A."/>
            <person name="Yost W."/>
            <person name="Jha R.K."/>
            <person name="Patterson J."/>
            <person name="Monnat R.J. Jr."/>
            <person name="Barlow S.B."/>
            <person name="Starkenburg S.R."/>
            <person name="Cattolico R.A."/>
        </authorList>
    </citation>
    <scope>NUCLEOTIDE SEQUENCE</scope>
    <source>
        <strain evidence="5">CCMP291</strain>
    </source>
</reference>
<dbReference type="PROSITE" id="PS50021">
    <property type="entry name" value="CH"/>
    <property type="match status" value="1"/>
</dbReference>
<dbReference type="PROSITE" id="PS50004">
    <property type="entry name" value="C2"/>
    <property type="match status" value="1"/>
</dbReference>
<dbReference type="InterPro" id="IPR050606">
    <property type="entry name" value="Calponin-like"/>
</dbReference>
<dbReference type="PANTHER" id="PTHR47385:SF14">
    <property type="entry name" value="TRANSGELIN"/>
    <property type="match status" value="1"/>
</dbReference>
<feature type="domain" description="C2" evidence="2">
    <location>
        <begin position="38"/>
        <end position="156"/>
    </location>
</feature>
<accession>A0A0M0J625</accession>
<dbReference type="SMART" id="SM00239">
    <property type="entry name" value="C2"/>
    <property type="match status" value="1"/>
</dbReference>
<dbReference type="InterPro" id="IPR003096">
    <property type="entry name" value="SM22_calponin"/>
</dbReference>
<dbReference type="SUPFAM" id="SSF49562">
    <property type="entry name" value="C2 domain (Calcium/lipid-binding domain, CaLB)"/>
    <property type="match status" value="1"/>
</dbReference>
<feature type="domain" description="Calponin-homology (CH)" evidence="3">
    <location>
        <begin position="198"/>
        <end position="301"/>
    </location>
</feature>
<dbReference type="GO" id="GO:0007015">
    <property type="term" value="P:actin filament organization"/>
    <property type="evidence" value="ECO:0007669"/>
    <property type="project" value="TreeGrafter"/>
</dbReference>
<dbReference type="Pfam" id="PF00168">
    <property type="entry name" value="C2"/>
    <property type="match status" value="1"/>
</dbReference>
<dbReference type="SUPFAM" id="SSF47576">
    <property type="entry name" value="Calponin-homology domain, CH-domain"/>
    <property type="match status" value="1"/>
</dbReference>
<evidence type="ECO:0000313" key="5">
    <source>
        <dbReference type="Proteomes" id="UP000037460"/>
    </source>
</evidence>
<evidence type="ECO:0000259" key="2">
    <source>
        <dbReference type="PROSITE" id="PS50004"/>
    </source>
</evidence>
<evidence type="ECO:0000313" key="4">
    <source>
        <dbReference type="EMBL" id="KOO21673.1"/>
    </source>
</evidence>
<keyword evidence="5" id="KW-1185">Reference proteome</keyword>
<dbReference type="InterPro" id="IPR035892">
    <property type="entry name" value="C2_domain_sf"/>
</dbReference>
<dbReference type="PRINTS" id="PR00360">
    <property type="entry name" value="C2DOMAIN"/>
</dbReference>
<dbReference type="AlphaFoldDB" id="A0A0M0J625"/>
<dbReference type="Gene3D" id="1.10.418.10">
    <property type="entry name" value="Calponin-like domain"/>
    <property type="match status" value="1"/>
</dbReference>
<evidence type="ECO:0000256" key="1">
    <source>
        <dbReference type="SAM" id="MobiDB-lite"/>
    </source>
</evidence>
<dbReference type="InterPro" id="IPR036872">
    <property type="entry name" value="CH_dom_sf"/>
</dbReference>
<dbReference type="PANTHER" id="PTHR47385">
    <property type="entry name" value="CALPONIN"/>
    <property type="match status" value="1"/>
</dbReference>
<dbReference type="GO" id="GO:0051015">
    <property type="term" value="F:actin filament binding"/>
    <property type="evidence" value="ECO:0007669"/>
    <property type="project" value="TreeGrafter"/>
</dbReference>
<dbReference type="GO" id="GO:0015629">
    <property type="term" value="C:actin cytoskeleton"/>
    <property type="evidence" value="ECO:0007669"/>
    <property type="project" value="TreeGrafter"/>
</dbReference>
<feature type="compositionally biased region" description="Low complexity" evidence="1">
    <location>
        <begin position="187"/>
        <end position="197"/>
    </location>
</feature>
<dbReference type="Proteomes" id="UP000037460">
    <property type="component" value="Unassembled WGS sequence"/>
</dbReference>
<gene>
    <name evidence="4" type="ORF">Ctob_006642</name>
</gene>
<dbReference type="OrthoDB" id="21595at2759"/>
<protein>
    <submittedName>
        <fullName evidence="4">Transgelin 2</fullName>
    </submittedName>
</protein>
<name>A0A0M0J625_9EUKA</name>
<dbReference type="Pfam" id="PF00307">
    <property type="entry name" value="CH"/>
    <property type="match status" value="1"/>
</dbReference>
<organism evidence="4 5">
    <name type="scientific">Chrysochromulina tobinii</name>
    <dbReference type="NCBI Taxonomy" id="1460289"/>
    <lineage>
        <taxon>Eukaryota</taxon>
        <taxon>Haptista</taxon>
        <taxon>Haptophyta</taxon>
        <taxon>Prymnesiophyceae</taxon>
        <taxon>Prymnesiales</taxon>
        <taxon>Chrysochromulinaceae</taxon>
        <taxon>Chrysochromulina</taxon>
    </lineage>
</organism>
<dbReference type="InterPro" id="IPR001715">
    <property type="entry name" value="CH_dom"/>
</dbReference>
<dbReference type="CDD" id="cd00030">
    <property type="entry name" value="C2"/>
    <property type="match status" value="1"/>
</dbReference>
<dbReference type="InterPro" id="IPR000008">
    <property type="entry name" value="C2_dom"/>
</dbReference>
<feature type="region of interest" description="Disordered" evidence="1">
    <location>
        <begin position="176"/>
        <end position="197"/>
    </location>
</feature>
<evidence type="ECO:0000259" key="3">
    <source>
        <dbReference type="PROSITE" id="PS50021"/>
    </source>
</evidence>
<dbReference type="EMBL" id="JWZX01003343">
    <property type="protein sequence ID" value="KOO21673.1"/>
    <property type="molecule type" value="Genomic_DNA"/>
</dbReference>
<dbReference type="Gene3D" id="2.60.40.150">
    <property type="entry name" value="C2 domain"/>
    <property type="match status" value="1"/>
</dbReference>